<dbReference type="GO" id="GO:0046872">
    <property type="term" value="F:metal ion binding"/>
    <property type="evidence" value="ECO:0007669"/>
    <property type="project" value="UniProtKB-KW"/>
</dbReference>
<dbReference type="Gene3D" id="2.40.50.140">
    <property type="entry name" value="Nucleic acid-binding proteins"/>
    <property type="match status" value="1"/>
</dbReference>
<dbReference type="Gene3D" id="3.40.50.300">
    <property type="entry name" value="P-loop containing nucleotide triphosphate hydrolases"/>
    <property type="match status" value="1"/>
</dbReference>
<proteinExistence type="inferred from homology"/>
<keyword evidence="7" id="KW-1185">Reference proteome</keyword>
<keyword evidence="1 3" id="KW-0547">Nucleotide-binding</keyword>
<dbReference type="AlphaFoldDB" id="B0VIG3"/>
<sequence length="359" mass="41053">MPWREMKQKDKKKTKRWTGKIKNVHLPDIEILDEIKEKAEFKASRISTKANQSYKEGLKLVQGRIMEIKSNYRYIVEINGELVTAKMSGRLKQFLYQSHTIAAVGDFVAVDVANNSDKRIEKILPRRSALIRYGKGSFQKEIILAANIDQVIITSSWRKPRFKAGLIDRYLCIVAIQNLKPIIVINKIDLLEDEQELKEQTAYYEAMGYPLICTSVVNGTGMQELKELLKNKDSVFTGHSGTGKTSLINYLEPSLNLPTAEVSDRNEKGKHTTSQSILIPWSFGGHLLDTPGIKTITLHREDKEHIPKVFPGFERLYSKCKFSDCRHINEDGCAVLEAMEEGIIPYERYDSYQYLYASL</sequence>
<feature type="binding site" evidence="3">
    <location>
        <begin position="238"/>
        <end position="246"/>
    </location>
    <ligand>
        <name>GTP</name>
        <dbReference type="ChEBI" id="CHEBI:37565"/>
    </ligand>
</feature>
<feature type="binding site" evidence="3">
    <location>
        <position position="327"/>
    </location>
    <ligand>
        <name>Zn(2+)</name>
        <dbReference type="ChEBI" id="CHEBI:29105"/>
    </ligand>
</feature>
<keyword evidence="2 3" id="KW-0342">GTP-binding</keyword>
<keyword evidence="3" id="KW-0479">Metal-binding</keyword>
<dbReference type="InterPro" id="IPR004881">
    <property type="entry name" value="Ribosome_biogen_GTPase_RsgA"/>
</dbReference>
<reference evidence="6 7" key="1">
    <citation type="journal article" date="2008" name="J. Bacteriol.">
        <title>'Candidatus Cloacamonas acidaminovorans': genome sequence reconstruction provides a first glimpse of a new bacterial division.</title>
        <authorList>
            <person name="Pelletier E."/>
            <person name="Kreimeyer A."/>
            <person name="Bocs S."/>
            <person name="Rouy Z."/>
            <person name="Gyapay G."/>
            <person name="Chouari R."/>
            <person name="Riviere D."/>
            <person name="Ganesan A."/>
            <person name="Daegelen P."/>
            <person name="Sghir A."/>
            <person name="Cohen G.N."/>
            <person name="Medigue C."/>
            <person name="Weissenbach J."/>
            <person name="Le Paslier D."/>
        </authorList>
    </citation>
    <scope>NUCLEOTIDE SEQUENCE [LARGE SCALE GENOMIC DNA]</scope>
    <source>
        <strain evidence="7">Evry</strain>
    </source>
</reference>
<dbReference type="eggNOG" id="COG1162">
    <property type="taxonomic scope" value="Bacteria"/>
</dbReference>
<evidence type="ECO:0000313" key="6">
    <source>
        <dbReference type="EMBL" id="CAO79952.1"/>
    </source>
</evidence>
<keyword evidence="3" id="KW-0862">Zinc</keyword>
<evidence type="ECO:0000313" key="7">
    <source>
        <dbReference type="Proteomes" id="UP000002019"/>
    </source>
</evidence>
<comment type="subcellular location">
    <subcellularLocation>
        <location evidence="3">Cytoplasm</location>
    </subcellularLocation>
</comment>
<dbReference type="Pfam" id="PF03193">
    <property type="entry name" value="RsgA_GTPase"/>
    <property type="match status" value="1"/>
</dbReference>
<dbReference type="GO" id="GO:0019843">
    <property type="term" value="F:rRNA binding"/>
    <property type="evidence" value="ECO:0007669"/>
    <property type="project" value="UniProtKB-KW"/>
</dbReference>
<dbReference type="KEGG" id="caci:CLOAM0034"/>
<dbReference type="HAMAP" id="MF_01820">
    <property type="entry name" value="GTPase_RsgA"/>
    <property type="match status" value="1"/>
</dbReference>
<dbReference type="PANTHER" id="PTHR32120">
    <property type="entry name" value="SMALL RIBOSOMAL SUBUNIT BIOGENESIS GTPASE RSGA"/>
    <property type="match status" value="1"/>
</dbReference>
<feature type="binding site" evidence="3">
    <location>
        <position position="333"/>
    </location>
    <ligand>
        <name>Zn(2+)</name>
        <dbReference type="ChEBI" id="CHEBI:29105"/>
    </ligand>
</feature>
<comment type="function">
    <text evidence="3">One of several proteins that assist in the late maturation steps of the functional core of the 30S ribosomal subunit. Helps release RbfA from mature subunits. May play a role in the assembly of ribosomal proteins into the subunit. Circularly permuted GTPase that catalyzes slow GTP hydrolysis, GTPase activity is stimulated by the 30S ribosomal subunit.</text>
</comment>
<dbReference type="GO" id="GO:0005737">
    <property type="term" value="C:cytoplasm"/>
    <property type="evidence" value="ECO:0007669"/>
    <property type="project" value="UniProtKB-SubCell"/>
</dbReference>
<dbReference type="Proteomes" id="UP000002019">
    <property type="component" value="Chromosome"/>
</dbReference>
<dbReference type="EMBL" id="CU466930">
    <property type="protein sequence ID" value="CAO79952.1"/>
    <property type="molecule type" value="Genomic_DNA"/>
</dbReference>
<feature type="binding site" evidence="3">
    <location>
        <begin position="186"/>
        <end position="189"/>
    </location>
    <ligand>
        <name>GTP</name>
        <dbReference type="ChEBI" id="CHEBI:37565"/>
    </ligand>
</feature>
<evidence type="ECO:0000259" key="5">
    <source>
        <dbReference type="PROSITE" id="PS51721"/>
    </source>
</evidence>
<keyword evidence="3" id="KW-0378">Hydrolase</keyword>
<keyword evidence="3" id="KW-0694">RNA-binding</keyword>
<dbReference type="SUPFAM" id="SSF50249">
    <property type="entry name" value="Nucleic acid-binding proteins"/>
    <property type="match status" value="1"/>
</dbReference>
<dbReference type="PANTHER" id="PTHR32120:SF11">
    <property type="entry name" value="SMALL RIBOSOMAL SUBUNIT BIOGENESIS GTPASE RSGA 1, MITOCHONDRIAL-RELATED"/>
    <property type="match status" value="1"/>
</dbReference>
<dbReference type="HOGENOM" id="CLU_033617_2_1_0"/>
<dbReference type="PROSITE" id="PS50936">
    <property type="entry name" value="ENGC_GTPASE"/>
    <property type="match status" value="1"/>
</dbReference>
<feature type="domain" description="CP-type G" evidence="5">
    <location>
        <begin position="137"/>
        <end position="296"/>
    </location>
</feature>
<accession>B0VIG3</accession>
<feature type="binding site" evidence="3">
    <location>
        <position position="325"/>
    </location>
    <ligand>
        <name>Zn(2+)</name>
        <dbReference type="ChEBI" id="CHEBI:29105"/>
    </ligand>
</feature>
<dbReference type="STRING" id="459349.CLOAM0034"/>
<keyword evidence="3" id="KW-0699">rRNA-binding</keyword>
<dbReference type="NCBIfam" id="TIGR00157">
    <property type="entry name" value="ribosome small subunit-dependent GTPase A"/>
    <property type="match status" value="1"/>
</dbReference>
<keyword evidence="3" id="KW-0963">Cytoplasm</keyword>
<evidence type="ECO:0000256" key="1">
    <source>
        <dbReference type="ARBA" id="ARBA00022741"/>
    </source>
</evidence>
<dbReference type="Gene3D" id="1.10.40.50">
    <property type="entry name" value="Probable gtpase engc, domain 3"/>
    <property type="match status" value="1"/>
</dbReference>
<dbReference type="CDD" id="cd01854">
    <property type="entry name" value="YjeQ_EngC"/>
    <property type="match status" value="1"/>
</dbReference>
<dbReference type="InterPro" id="IPR012340">
    <property type="entry name" value="NA-bd_OB-fold"/>
</dbReference>
<dbReference type="GO" id="GO:0003924">
    <property type="term" value="F:GTPase activity"/>
    <property type="evidence" value="ECO:0007669"/>
    <property type="project" value="UniProtKB-UniRule"/>
</dbReference>
<evidence type="ECO:0000256" key="3">
    <source>
        <dbReference type="HAMAP-Rule" id="MF_01820"/>
    </source>
</evidence>
<dbReference type="GO" id="GO:0005525">
    <property type="term" value="F:GTP binding"/>
    <property type="evidence" value="ECO:0007669"/>
    <property type="project" value="UniProtKB-UniRule"/>
</dbReference>
<dbReference type="InterPro" id="IPR010914">
    <property type="entry name" value="RsgA_GTPase_dom"/>
</dbReference>
<gene>
    <name evidence="3" type="primary">rsgA</name>
    <name evidence="6" type="ordered locus">CLOAM0034</name>
</gene>
<dbReference type="InterPro" id="IPR027417">
    <property type="entry name" value="P-loop_NTPase"/>
</dbReference>
<feature type="binding site" evidence="3">
    <location>
        <position position="320"/>
    </location>
    <ligand>
        <name>Zn(2+)</name>
        <dbReference type="ChEBI" id="CHEBI:29105"/>
    </ligand>
</feature>
<dbReference type="SUPFAM" id="SSF52540">
    <property type="entry name" value="P-loop containing nucleoside triphosphate hydrolases"/>
    <property type="match status" value="1"/>
</dbReference>
<name>B0VIG3_CLOAI</name>
<organism evidence="6 7">
    <name type="scientific">Cloacimonas acidaminovorans (strain Evry)</name>
    <dbReference type="NCBI Taxonomy" id="459349"/>
    <lineage>
        <taxon>Bacteria</taxon>
        <taxon>Pseudomonadati</taxon>
        <taxon>Candidatus Cloacimonadota</taxon>
        <taxon>Candidatus Cloacimonadia</taxon>
        <taxon>Candidatus Cloacimonadales</taxon>
        <taxon>Candidatus Cloacimonadaceae</taxon>
        <taxon>Candidatus Cloacimonas</taxon>
    </lineage>
</organism>
<comment type="subunit">
    <text evidence="3">Monomer. Associates with 30S ribosomal subunit, binds 16S rRNA.</text>
</comment>
<dbReference type="GO" id="GO:0042274">
    <property type="term" value="P:ribosomal small subunit biogenesis"/>
    <property type="evidence" value="ECO:0007669"/>
    <property type="project" value="UniProtKB-UniRule"/>
</dbReference>
<evidence type="ECO:0000256" key="2">
    <source>
        <dbReference type="ARBA" id="ARBA00023134"/>
    </source>
</evidence>
<comment type="cofactor">
    <cofactor evidence="3">
        <name>Zn(2+)</name>
        <dbReference type="ChEBI" id="CHEBI:29105"/>
    </cofactor>
    <text evidence="3">Binds 1 zinc ion per subunit.</text>
</comment>
<dbReference type="PROSITE" id="PS51721">
    <property type="entry name" value="G_CP"/>
    <property type="match status" value="1"/>
</dbReference>
<feature type="domain" description="EngC GTPase" evidence="4">
    <location>
        <begin position="146"/>
        <end position="294"/>
    </location>
</feature>
<protein>
    <recommendedName>
        <fullName evidence="3">Small ribosomal subunit biogenesis GTPase RsgA</fullName>
        <ecNumber evidence="3">3.6.1.-</ecNumber>
    </recommendedName>
</protein>
<evidence type="ECO:0000259" key="4">
    <source>
        <dbReference type="PROSITE" id="PS50936"/>
    </source>
</evidence>
<dbReference type="InterPro" id="IPR030378">
    <property type="entry name" value="G_CP_dom"/>
</dbReference>
<dbReference type="EC" id="3.6.1.-" evidence="3"/>
<comment type="similarity">
    <text evidence="3">Belongs to the TRAFAC class YlqF/YawG GTPase family. RsgA subfamily.</text>
</comment>
<keyword evidence="3" id="KW-0690">Ribosome biogenesis</keyword>